<dbReference type="Proteomes" id="UP001281147">
    <property type="component" value="Unassembled WGS sequence"/>
</dbReference>
<sequence>MARDDTEQKQDVRPSVNVYAHRDNPATVDGHCCFVPRRVPPLQAQKNLDRLEQQKEAVKYLQAENAAMLKFVQAHKTELDAADEGLYDDELEQCDAGEVSRREEEEDEVKTPTNFDAEISTLLKEQVEQELELRTAGPLGVDVEDEFFDRNEADLDGERDANKKRLEAQEAVEFLEVSRVQKPAVTLRHHSIQRRRCLRRNTPSK</sequence>
<comment type="caution">
    <text evidence="1">The sequence shown here is derived from an EMBL/GenBank/DDBJ whole genome shotgun (WGS) entry which is preliminary data.</text>
</comment>
<reference evidence="1" key="1">
    <citation type="submission" date="2023-07" db="EMBL/GenBank/DDBJ databases">
        <title>Black Yeasts Isolated from many extreme environments.</title>
        <authorList>
            <person name="Coleine C."/>
            <person name="Stajich J.E."/>
            <person name="Selbmann L."/>
        </authorList>
    </citation>
    <scope>NUCLEOTIDE SEQUENCE</scope>
    <source>
        <strain evidence="1">CCFEE 5714</strain>
    </source>
</reference>
<keyword evidence="2" id="KW-1185">Reference proteome</keyword>
<organism evidence="1 2">
    <name type="scientific">Vermiconidia calcicola</name>
    <dbReference type="NCBI Taxonomy" id="1690605"/>
    <lineage>
        <taxon>Eukaryota</taxon>
        <taxon>Fungi</taxon>
        <taxon>Dikarya</taxon>
        <taxon>Ascomycota</taxon>
        <taxon>Pezizomycotina</taxon>
        <taxon>Dothideomycetes</taxon>
        <taxon>Dothideomycetidae</taxon>
        <taxon>Mycosphaerellales</taxon>
        <taxon>Extremaceae</taxon>
        <taxon>Vermiconidia</taxon>
    </lineage>
</organism>
<dbReference type="EMBL" id="JAUTXU010000052">
    <property type="protein sequence ID" value="KAK3715016.1"/>
    <property type="molecule type" value="Genomic_DNA"/>
</dbReference>
<name>A0ACC3NDI8_9PEZI</name>
<gene>
    <name evidence="1" type="ORF">LTR37_007506</name>
</gene>
<protein>
    <submittedName>
        <fullName evidence="1">Uncharacterized protein</fullName>
    </submittedName>
</protein>
<evidence type="ECO:0000313" key="1">
    <source>
        <dbReference type="EMBL" id="KAK3715016.1"/>
    </source>
</evidence>
<evidence type="ECO:0000313" key="2">
    <source>
        <dbReference type="Proteomes" id="UP001281147"/>
    </source>
</evidence>
<proteinExistence type="predicted"/>
<accession>A0ACC3NDI8</accession>